<evidence type="ECO:0000313" key="1">
    <source>
        <dbReference type="EMBL" id="CAI0374024.1"/>
    </source>
</evidence>
<keyword evidence="2" id="KW-1185">Reference proteome</keyword>
<gene>
    <name evidence="1" type="ORF">LITE_LOCUS17</name>
</gene>
<comment type="caution">
    <text evidence="1">The sequence shown here is derived from an EMBL/GenBank/DDBJ whole genome shotgun (WGS) entry which is preliminary data.</text>
</comment>
<dbReference type="PANTHER" id="PTHR36809:SF1">
    <property type="entry name" value="TRANSMEMBRANE PROTEIN"/>
    <property type="match status" value="1"/>
</dbReference>
<protein>
    <submittedName>
        <fullName evidence="1">Uncharacterized protein</fullName>
    </submittedName>
</protein>
<proteinExistence type="predicted"/>
<reference evidence="1" key="1">
    <citation type="submission" date="2022-08" db="EMBL/GenBank/DDBJ databases">
        <authorList>
            <person name="Gutierrez-Valencia J."/>
        </authorList>
    </citation>
    <scope>NUCLEOTIDE SEQUENCE</scope>
</reference>
<organism evidence="1 2">
    <name type="scientific">Linum tenue</name>
    <dbReference type="NCBI Taxonomy" id="586396"/>
    <lineage>
        <taxon>Eukaryota</taxon>
        <taxon>Viridiplantae</taxon>
        <taxon>Streptophyta</taxon>
        <taxon>Embryophyta</taxon>
        <taxon>Tracheophyta</taxon>
        <taxon>Spermatophyta</taxon>
        <taxon>Magnoliopsida</taxon>
        <taxon>eudicotyledons</taxon>
        <taxon>Gunneridae</taxon>
        <taxon>Pentapetalae</taxon>
        <taxon>rosids</taxon>
        <taxon>fabids</taxon>
        <taxon>Malpighiales</taxon>
        <taxon>Linaceae</taxon>
        <taxon>Linum</taxon>
    </lineage>
</organism>
<name>A0AAV0GM40_9ROSI</name>
<evidence type="ECO:0000313" key="2">
    <source>
        <dbReference type="Proteomes" id="UP001154282"/>
    </source>
</evidence>
<dbReference type="AlphaFoldDB" id="A0AAV0GM40"/>
<sequence>MAFSPLFPAAIEPAAFPSSFTHPFPLRKNGFKPPASNRWAQGRRRRRAPRIAAVVGGGGDELSSAAATVLSGQQGQPATVTWEIVVGATAGVLPFVVAGIEFSKRIIEQRRCEVCGGSGLVLMEDKDNREEYCRCPGCGGFLPWQSWKRFFTG</sequence>
<dbReference type="PANTHER" id="PTHR36809">
    <property type="entry name" value="TRANSMEMBRANE PROTEIN"/>
    <property type="match status" value="1"/>
</dbReference>
<dbReference type="Proteomes" id="UP001154282">
    <property type="component" value="Unassembled WGS sequence"/>
</dbReference>
<accession>A0AAV0GM40</accession>
<dbReference type="EMBL" id="CAMGYJ010000002">
    <property type="protein sequence ID" value="CAI0374024.1"/>
    <property type="molecule type" value="Genomic_DNA"/>
</dbReference>